<protein>
    <submittedName>
        <fullName evidence="5">Uncharacterized protein</fullName>
    </submittedName>
</protein>
<dbReference type="PANTHER" id="PTHR46205:SF3">
    <property type="entry name" value="LOQUACIOUS, ISOFORM B"/>
    <property type="match status" value="1"/>
</dbReference>
<feature type="domain" description="DRBM" evidence="3">
    <location>
        <begin position="43"/>
        <end position="110"/>
    </location>
</feature>
<dbReference type="GO" id="GO:0030422">
    <property type="term" value="P:siRNA processing"/>
    <property type="evidence" value="ECO:0007669"/>
    <property type="project" value="TreeGrafter"/>
</dbReference>
<dbReference type="GO" id="GO:0070920">
    <property type="term" value="P:regulation of regulatory ncRNA processing"/>
    <property type="evidence" value="ECO:0007669"/>
    <property type="project" value="TreeGrafter"/>
</dbReference>
<name>A0A8R1DEU0_CAEJA</name>
<feature type="domain" description="MADF" evidence="4">
    <location>
        <begin position="351"/>
        <end position="446"/>
    </location>
</feature>
<reference evidence="5" key="2">
    <citation type="submission" date="2022-06" db="UniProtKB">
        <authorList>
            <consortium name="EnsemblMetazoa"/>
        </authorList>
    </citation>
    <scope>IDENTIFICATION</scope>
    <source>
        <strain evidence="5">DF5081</strain>
    </source>
</reference>
<dbReference type="GO" id="GO:0035197">
    <property type="term" value="F:siRNA binding"/>
    <property type="evidence" value="ECO:0007669"/>
    <property type="project" value="TreeGrafter"/>
</dbReference>
<sequence>MSDLSGLTIDSVFTASTNYVVPSSPKEKPIKSRTDVTAFLRKTPLMILEEGSKGTYQKNVTWHNQELTTTSTTEFEMTASLRGITVTGRGNSKKVAKQKAAVLYLHEAIKKGKRDDFFLPGATDEEAHGFIDQIAEKCEESKRSPIKLESQEAGGLEKDIPTISRIPDGAADQNFIGKLQERAQKMKLDAPLYEERQLETSRFAFYCTMCKQKTCGVNSTKKAAKNAAAYLMLELLEKGVDAIQAENFGDDFEELEAEEKGAAVRAQAFADQDKKTSLLNILSDKRRFSEYWMEFYYESLNTMANLDDMDSLSFSSESDEDNFFAEHKKEKKIVFGPGENFRKIPESTLTLLVKKVEENPCLWEIEHTDYKDTVKKDRIWWNIEKEMKILKVVKGATVKKVWIQLVTEFKKSKARISPSGSGFGEDEEEENFGFFNQMRFLEGSLAKKTPICLPTSSSGVARRKLEVSTPKRKKVFLEEDEDTPKTRAKKEEDPEMAKLDKLIDLCTTSMENRQNATKMQEHADITTIVLDTLRTLPPSQQFELKMEIGRCCEKFKVPRILKRDESNPKACSDFTRAADSDVLKTNSSSDIFRRQKGFIC</sequence>
<evidence type="ECO:0000259" key="4">
    <source>
        <dbReference type="PROSITE" id="PS51029"/>
    </source>
</evidence>
<dbReference type="GO" id="GO:0005634">
    <property type="term" value="C:nucleus"/>
    <property type="evidence" value="ECO:0007669"/>
    <property type="project" value="TreeGrafter"/>
</dbReference>
<dbReference type="SMART" id="SM00595">
    <property type="entry name" value="MADF"/>
    <property type="match status" value="1"/>
</dbReference>
<dbReference type="AlphaFoldDB" id="A0A8R1DEU0"/>
<dbReference type="PROSITE" id="PS50137">
    <property type="entry name" value="DS_RBD"/>
    <property type="match status" value="2"/>
</dbReference>
<dbReference type="GO" id="GO:0070578">
    <property type="term" value="C:RISC-loading complex"/>
    <property type="evidence" value="ECO:0007669"/>
    <property type="project" value="TreeGrafter"/>
</dbReference>
<dbReference type="InterPro" id="IPR051247">
    <property type="entry name" value="RLC_Component"/>
</dbReference>
<organism evidence="5 6">
    <name type="scientific">Caenorhabditis japonica</name>
    <dbReference type="NCBI Taxonomy" id="281687"/>
    <lineage>
        <taxon>Eukaryota</taxon>
        <taxon>Metazoa</taxon>
        <taxon>Ecdysozoa</taxon>
        <taxon>Nematoda</taxon>
        <taxon>Chromadorea</taxon>
        <taxon>Rhabditida</taxon>
        <taxon>Rhabditina</taxon>
        <taxon>Rhabditomorpha</taxon>
        <taxon>Rhabditoidea</taxon>
        <taxon>Rhabditidae</taxon>
        <taxon>Peloderinae</taxon>
        <taxon>Caenorhabditis</taxon>
    </lineage>
</organism>
<dbReference type="SMART" id="SM00358">
    <property type="entry name" value="DSRM"/>
    <property type="match status" value="2"/>
</dbReference>
<dbReference type="InterPro" id="IPR014720">
    <property type="entry name" value="dsRBD_dom"/>
</dbReference>
<reference evidence="6" key="1">
    <citation type="submission" date="2010-08" db="EMBL/GenBank/DDBJ databases">
        <authorList>
            <consortium name="Caenorhabditis japonica Sequencing Consortium"/>
            <person name="Wilson R.K."/>
        </authorList>
    </citation>
    <scope>NUCLEOTIDE SEQUENCE [LARGE SCALE GENOMIC DNA]</scope>
    <source>
        <strain evidence="6">DF5081</strain>
    </source>
</reference>
<dbReference type="InterPro" id="IPR006578">
    <property type="entry name" value="MADF-dom"/>
</dbReference>
<evidence type="ECO:0000313" key="6">
    <source>
        <dbReference type="Proteomes" id="UP000005237"/>
    </source>
</evidence>
<feature type="domain" description="DRBM" evidence="3">
    <location>
        <begin position="174"/>
        <end position="238"/>
    </location>
</feature>
<dbReference type="EnsemblMetazoa" id="CJA00419.1">
    <property type="protein sequence ID" value="CJA00419.1"/>
    <property type="gene ID" value="WBGene00119623"/>
</dbReference>
<dbReference type="GO" id="GO:0003725">
    <property type="term" value="F:double-stranded RNA binding"/>
    <property type="evidence" value="ECO:0007669"/>
    <property type="project" value="TreeGrafter"/>
</dbReference>
<keyword evidence="1 2" id="KW-0694">RNA-binding</keyword>
<dbReference type="Proteomes" id="UP000005237">
    <property type="component" value="Unassembled WGS sequence"/>
</dbReference>
<dbReference type="Pfam" id="PF10545">
    <property type="entry name" value="MADF_DNA_bdg"/>
    <property type="match status" value="1"/>
</dbReference>
<evidence type="ECO:0000313" key="5">
    <source>
        <dbReference type="EnsemblMetazoa" id="CJA00419.1"/>
    </source>
</evidence>
<proteinExistence type="predicted"/>
<dbReference type="CDD" id="cd00048">
    <property type="entry name" value="DSRM_SF"/>
    <property type="match status" value="1"/>
</dbReference>
<keyword evidence="6" id="KW-1185">Reference proteome</keyword>
<evidence type="ECO:0000256" key="1">
    <source>
        <dbReference type="ARBA" id="ARBA00022884"/>
    </source>
</evidence>
<dbReference type="GO" id="GO:0005737">
    <property type="term" value="C:cytoplasm"/>
    <property type="evidence" value="ECO:0007669"/>
    <property type="project" value="TreeGrafter"/>
</dbReference>
<evidence type="ECO:0000259" key="3">
    <source>
        <dbReference type="PROSITE" id="PS50137"/>
    </source>
</evidence>
<dbReference type="Gene3D" id="3.30.160.20">
    <property type="match status" value="2"/>
</dbReference>
<dbReference type="Pfam" id="PF00035">
    <property type="entry name" value="dsrm"/>
    <property type="match status" value="2"/>
</dbReference>
<dbReference type="SUPFAM" id="SSF54768">
    <property type="entry name" value="dsRNA-binding domain-like"/>
    <property type="match status" value="2"/>
</dbReference>
<dbReference type="PANTHER" id="PTHR46205">
    <property type="entry name" value="LOQUACIOUS, ISOFORM B"/>
    <property type="match status" value="1"/>
</dbReference>
<evidence type="ECO:0000256" key="2">
    <source>
        <dbReference type="PROSITE-ProRule" id="PRU00266"/>
    </source>
</evidence>
<dbReference type="GO" id="GO:0016442">
    <property type="term" value="C:RISC complex"/>
    <property type="evidence" value="ECO:0007669"/>
    <property type="project" value="TreeGrafter"/>
</dbReference>
<dbReference type="PROSITE" id="PS51029">
    <property type="entry name" value="MADF"/>
    <property type="match status" value="1"/>
</dbReference>
<accession>A0A8R1DEU0</accession>